<protein>
    <submittedName>
        <fullName evidence="1">Fatty-acid oxidation protein subunit alpha</fullName>
    </submittedName>
</protein>
<evidence type="ECO:0000313" key="2">
    <source>
        <dbReference type="Proteomes" id="UP000646053"/>
    </source>
</evidence>
<dbReference type="Gene3D" id="3.40.1350.10">
    <property type="match status" value="1"/>
</dbReference>
<dbReference type="CDD" id="cd22366">
    <property type="entry name" value="XisH-like"/>
    <property type="match status" value="1"/>
</dbReference>
<accession>A0A8J7Z9I8</accession>
<comment type="caution">
    <text evidence="1">The sequence shown here is derived from an EMBL/GenBank/DDBJ whole genome shotgun (WGS) entry which is preliminary data.</text>
</comment>
<keyword evidence="2" id="KW-1185">Reference proteome</keyword>
<name>A0A8J7Z9I8_9CYAN</name>
<dbReference type="AlphaFoldDB" id="A0A8J7Z9I8"/>
<dbReference type="Pfam" id="PF08814">
    <property type="entry name" value="XisH"/>
    <property type="match status" value="1"/>
</dbReference>
<dbReference type="Proteomes" id="UP000646053">
    <property type="component" value="Unassembled WGS sequence"/>
</dbReference>
<organism evidence="1 2">
    <name type="scientific">Myxacorys almedinensis A</name>
    <dbReference type="NCBI Taxonomy" id="2690445"/>
    <lineage>
        <taxon>Bacteria</taxon>
        <taxon>Bacillati</taxon>
        <taxon>Cyanobacteriota</taxon>
        <taxon>Cyanophyceae</taxon>
        <taxon>Leptolyngbyales</taxon>
        <taxon>Leptolyngbyaceae</taxon>
        <taxon>Myxacorys</taxon>
        <taxon>Myxacorys almedinensis</taxon>
    </lineage>
</organism>
<dbReference type="InterPro" id="IPR011856">
    <property type="entry name" value="tRNA_endonuc-like_dom_sf"/>
</dbReference>
<dbReference type="InterPro" id="IPR014919">
    <property type="entry name" value="XisH"/>
</dbReference>
<dbReference type="SUPFAM" id="SSF52980">
    <property type="entry name" value="Restriction endonuclease-like"/>
    <property type="match status" value="1"/>
</dbReference>
<gene>
    <name evidence="1" type="ORF">GS601_11495</name>
</gene>
<sequence length="137" mass="15970">MSAKDLFHDAVKQALIRDGWVITDDPLVVRYGPTNLKVDLGAERIIAAQRETETVAVEIKSFLDPSAVNDFHTAVGQYLHYQLAFNYNQWSRKLYLAVPKEIYDTQFEKPLFRDSQTYRIRILVYSTENQEILTWID</sequence>
<evidence type="ECO:0000313" key="1">
    <source>
        <dbReference type="EMBL" id="NDJ17910.1"/>
    </source>
</evidence>
<dbReference type="EMBL" id="WVIE01000011">
    <property type="protein sequence ID" value="NDJ17910.1"/>
    <property type="molecule type" value="Genomic_DNA"/>
</dbReference>
<proteinExistence type="predicted"/>
<dbReference type="InterPro" id="IPR011335">
    <property type="entry name" value="Restrct_endonuc-II-like"/>
</dbReference>
<reference evidence="1" key="1">
    <citation type="submission" date="2019-12" db="EMBL/GenBank/DDBJ databases">
        <title>High-Quality draft genome sequences of three cyanobacteria isolated from the limestone walls of the Old Cathedral of Coimbra.</title>
        <authorList>
            <person name="Tiago I."/>
            <person name="Soares F."/>
            <person name="Portugal A."/>
        </authorList>
    </citation>
    <scope>NUCLEOTIDE SEQUENCE</scope>
    <source>
        <strain evidence="1">A</strain>
    </source>
</reference>
<dbReference type="GO" id="GO:0003676">
    <property type="term" value="F:nucleic acid binding"/>
    <property type="evidence" value="ECO:0007669"/>
    <property type="project" value="InterPro"/>
</dbReference>